<comment type="similarity">
    <text evidence="1 5">Belongs to the peptidase S8 family.</text>
</comment>
<dbReference type="PIRSF" id="PIRSF037903">
    <property type="entry name" value="Subtilisin_rel_GFO_2223"/>
    <property type="match status" value="1"/>
</dbReference>
<evidence type="ECO:0000256" key="5">
    <source>
        <dbReference type="PROSITE-ProRule" id="PRU01240"/>
    </source>
</evidence>
<dbReference type="InterPro" id="IPR000209">
    <property type="entry name" value="Peptidase_S8/S53_dom"/>
</dbReference>
<dbReference type="InterPro" id="IPR017317">
    <property type="entry name" value="Pept_S8_subtilisin_bacteroid-2"/>
</dbReference>
<keyword evidence="8" id="KW-1185">Reference proteome</keyword>
<comment type="caution">
    <text evidence="7">The sequence shown here is derived from an EMBL/GenBank/DDBJ whole genome shotgun (WGS) entry which is preliminary data.</text>
</comment>
<feature type="active site" description="Charge relay system" evidence="5">
    <location>
        <position position="205"/>
    </location>
</feature>
<dbReference type="EMBL" id="QGDO01000001">
    <property type="protein sequence ID" value="PWJ43657.1"/>
    <property type="molecule type" value="Genomic_DNA"/>
</dbReference>
<dbReference type="Proteomes" id="UP000245535">
    <property type="component" value="Unassembled WGS sequence"/>
</dbReference>
<feature type="active site" description="Charge relay system" evidence="5">
    <location>
        <position position="169"/>
    </location>
</feature>
<dbReference type="GO" id="GO:0004252">
    <property type="term" value="F:serine-type endopeptidase activity"/>
    <property type="evidence" value="ECO:0007669"/>
    <property type="project" value="UniProtKB-UniRule"/>
</dbReference>
<feature type="active site" description="Charge relay system" evidence="5">
    <location>
        <position position="383"/>
    </location>
</feature>
<reference evidence="7 8" key="1">
    <citation type="submission" date="2018-03" db="EMBL/GenBank/DDBJ databases">
        <title>Genomic Encyclopedia of Archaeal and Bacterial Type Strains, Phase II (KMG-II): from individual species to whole genera.</title>
        <authorList>
            <person name="Goeker M."/>
        </authorList>
    </citation>
    <scope>NUCLEOTIDE SEQUENCE [LARGE SCALE GENOMIC DNA]</scope>
    <source>
        <strain evidence="7 8">DSM 28229</strain>
    </source>
</reference>
<evidence type="ECO:0000259" key="6">
    <source>
        <dbReference type="Pfam" id="PF00082"/>
    </source>
</evidence>
<dbReference type="RefSeq" id="WP_158281353.1">
    <property type="nucleotide sequence ID" value="NZ_QGDO01000001.1"/>
</dbReference>
<protein>
    <submittedName>
        <fullName evidence="7">Putative secreted protein (Por secretion system target)</fullName>
    </submittedName>
</protein>
<dbReference type="InterPro" id="IPR050131">
    <property type="entry name" value="Peptidase_S8_subtilisin-like"/>
</dbReference>
<dbReference type="PROSITE" id="PS51892">
    <property type="entry name" value="SUBTILASE"/>
    <property type="match status" value="1"/>
</dbReference>
<evidence type="ECO:0000256" key="1">
    <source>
        <dbReference type="ARBA" id="ARBA00011073"/>
    </source>
</evidence>
<feature type="domain" description="Peptidase S8/S53" evidence="6">
    <location>
        <begin position="160"/>
        <end position="429"/>
    </location>
</feature>
<sequence>MKVFITIFFILSTPLLSFAQSEYKLILLKDKTSSNYSIDTPSEYLSEKSIQRRKKQNIPINETDLPVSNYYVEEIKETGVEIDYTSKWLNAVLVKGNDEQIELIRNLDFVGNIASLTSKANDYFQSPNELEFNGSNSVTTTELQNKLLGIPQMHQDGFKGEGINIAVFDAGFIHRDWNSYFGHININDEYNFVGKNTDINLYHHHGYSVLSTIASYNKNEMIGTAYNANFSLYITEDVSNETRLEELYWLFAAERADSAGVDIINSSLGYFTFDNSSEDYFQDELNGKTSWISLAANFASTKGMLVVTSAGNEGNKNWEKIIFPADSPFVLSVGAIKSDMDLAAFSSIGPTADNRIKPDVVALGQLATVLSSSSNPVLSNGTSYSAPQIAGLAAGLWQRQPELTNLELIELIKSLGNNKHTPNNSYGWGLPTYDSLITSIESPLKNINVYPTLVEGKQISIHNIPQNVNDLTCNIYNIEGKNIGIHHFKSPNEIVTVNIPNKRQVYFLQIIAGNAQKTIRIFKK</sequence>
<evidence type="ECO:0000256" key="3">
    <source>
        <dbReference type="ARBA" id="ARBA00022801"/>
    </source>
</evidence>
<evidence type="ECO:0000313" key="7">
    <source>
        <dbReference type="EMBL" id="PWJ43657.1"/>
    </source>
</evidence>
<name>A0A316A1T8_SEDFL</name>
<dbReference type="SUPFAM" id="SSF52743">
    <property type="entry name" value="Subtilisin-like"/>
    <property type="match status" value="1"/>
</dbReference>
<dbReference type="GO" id="GO:0006508">
    <property type="term" value="P:proteolysis"/>
    <property type="evidence" value="ECO:0007669"/>
    <property type="project" value="UniProtKB-KW"/>
</dbReference>
<evidence type="ECO:0000313" key="8">
    <source>
        <dbReference type="Proteomes" id="UP000245535"/>
    </source>
</evidence>
<dbReference type="AlphaFoldDB" id="A0A316A1T8"/>
<dbReference type="PROSITE" id="PS00138">
    <property type="entry name" value="SUBTILASE_SER"/>
    <property type="match status" value="1"/>
</dbReference>
<proteinExistence type="inferred from homology"/>
<evidence type="ECO:0000256" key="2">
    <source>
        <dbReference type="ARBA" id="ARBA00022670"/>
    </source>
</evidence>
<keyword evidence="3 5" id="KW-0378">Hydrolase</keyword>
<dbReference type="Pfam" id="PF00082">
    <property type="entry name" value="Peptidase_S8"/>
    <property type="match status" value="1"/>
</dbReference>
<dbReference type="InterPro" id="IPR023828">
    <property type="entry name" value="Peptidase_S8_Ser-AS"/>
</dbReference>
<accession>A0A316A1T8</accession>
<gene>
    <name evidence="7" type="ORF">BC781_1013</name>
</gene>
<dbReference type="PANTHER" id="PTHR43806:SF67">
    <property type="entry name" value="EGF-LIKE DOMAIN-CONTAINING PROTEIN"/>
    <property type="match status" value="1"/>
</dbReference>
<organism evidence="7 8">
    <name type="scientific">Sediminitomix flava</name>
    <dbReference type="NCBI Taxonomy" id="379075"/>
    <lineage>
        <taxon>Bacteria</taxon>
        <taxon>Pseudomonadati</taxon>
        <taxon>Bacteroidota</taxon>
        <taxon>Cytophagia</taxon>
        <taxon>Cytophagales</taxon>
        <taxon>Flammeovirgaceae</taxon>
        <taxon>Sediminitomix</taxon>
    </lineage>
</organism>
<keyword evidence="2 5" id="KW-0645">Protease</keyword>
<dbReference type="PANTHER" id="PTHR43806">
    <property type="entry name" value="PEPTIDASE S8"/>
    <property type="match status" value="1"/>
</dbReference>
<keyword evidence="4 5" id="KW-0720">Serine protease</keyword>
<dbReference type="Gene3D" id="3.40.50.200">
    <property type="entry name" value="Peptidase S8/S53 domain"/>
    <property type="match status" value="1"/>
</dbReference>
<evidence type="ECO:0000256" key="4">
    <source>
        <dbReference type="ARBA" id="ARBA00022825"/>
    </source>
</evidence>
<dbReference type="InterPro" id="IPR036852">
    <property type="entry name" value="Peptidase_S8/S53_dom_sf"/>
</dbReference>
<dbReference type="OrthoDB" id="9792152at2"/>